<comment type="caution">
    <text evidence="15">The sequence shown here is derived from an EMBL/GenBank/DDBJ whole genome shotgun (WGS) entry which is preliminary data.</text>
</comment>
<evidence type="ECO:0000256" key="8">
    <source>
        <dbReference type="ARBA" id="ARBA00022801"/>
    </source>
</evidence>
<dbReference type="Pfam" id="PF00912">
    <property type="entry name" value="Transgly"/>
    <property type="match status" value="1"/>
</dbReference>
<evidence type="ECO:0000259" key="14">
    <source>
        <dbReference type="Pfam" id="PF06832"/>
    </source>
</evidence>
<protein>
    <recommendedName>
        <fullName evidence="10">peptidoglycan glycosyltransferase</fullName>
        <ecNumber evidence="10">2.4.99.28</ecNumber>
    </recommendedName>
</protein>
<comment type="catalytic activity">
    <reaction evidence="11">
        <text>[GlcNAc-(1-&gt;4)-Mur2Ac(oyl-L-Ala-gamma-D-Glu-L-Lys-D-Ala-D-Ala)](n)-di-trans,octa-cis-undecaprenyl diphosphate + beta-D-GlcNAc-(1-&gt;4)-Mur2Ac(oyl-L-Ala-gamma-D-Glu-L-Lys-D-Ala-D-Ala)-di-trans,octa-cis-undecaprenyl diphosphate = [GlcNAc-(1-&gt;4)-Mur2Ac(oyl-L-Ala-gamma-D-Glu-L-Lys-D-Ala-D-Ala)](n+1)-di-trans,octa-cis-undecaprenyl diphosphate + di-trans,octa-cis-undecaprenyl diphosphate + H(+)</text>
        <dbReference type="Rhea" id="RHEA:23708"/>
        <dbReference type="Rhea" id="RHEA-COMP:9602"/>
        <dbReference type="Rhea" id="RHEA-COMP:9603"/>
        <dbReference type="ChEBI" id="CHEBI:15378"/>
        <dbReference type="ChEBI" id="CHEBI:58405"/>
        <dbReference type="ChEBI" id="CHEBI:60033"/>
        <dbReference type="ChEBI" id="CHEBI:78435"/>
        <dbReference type="EC" id="2.4.99.28"/>
    </reaction>
</comment>
<evidence type="ECO:0000256" key="4">
    <source>
        <dbReference type="ARBA" id="ARBA00022645"/>
    </source>
</evidence>
<dbReference type="NCBIfam" id="TIGR02073">
    <property type="entry name" value="PBP_1c"/>
    <property type="match status" value="1"/>
</dbReference>
<dbReference type="EMBL" id="VICD02000075">
    <property type="protein sequence ID" value="KAB8194990.1"/>
    <property type="molecule type" value="Genomic_DNA"/>
</dbReference>
<keyword evidence="9" id="KW-0511">Multifunctional enzyme</keyword>
<dbReference type="FunFam" id="1.10.3810.10:FF:000006">
    <property type="entry name" value="Penicillin-binding protein 1C"/>
    <property type="match status" value="1"/>
</dbReference>
<evidence type="ECO:0000256" key="11">
    <source>
        <dbReference type="ARBA" id="ARBA00049902"/>
    </source>
</evidence>
<dbReference type="AlphaFoldDB" id="A0A508AX39"/>
<dbReference type="Gene3D" id="1.10.3810.10">
    <property type="entry name" value="Biosynthetic peptidoglycan transglycosylase-like"/>
    <property type="match status" value="1"/>
</dbReference>
<proteinExistence type="inferred from homology"/>
<evidence type="ECO:0000259" key="12">
    <source>
        <dbReference type="Pfam" id="PF00905"/>
    </source>
</evidence>
<dbReference type="Pfam" id="PF06832">
    <property type="entry name" value="BiPBP_C"/>
    <property type="match status" value="1"/>
</dbReference>
<sequence length="795" mass="86109">MSVIEPSTSRRPPRGRRLALKLTLAGLLLATLAMLLDLAFPLPVPDARGAGAVVVAADGTPLRAFADRNGIWRYPVELEEVSPLYVEALLGYEDRWFWRHPGVNPLSMLRAGGQWLRHGRVVSGGSTLTMQVARILDPPAGGSRTPWAKARQVLRALQLEAHLSKREILTLYLNHAPFGGTIEGVEAASWAYLGKPSSQLSHAEAALLAVLPQAPSRWRPDREPEAAGAARDKVLERMARLGRWSRAEVEDARIETVVSRSLAPPRHAALLARRLRQQLPRARRITSTLDIELQRTLEARVSSYFSSLPERTSAALLVVDNATLEARAYVGSVEFADAERLGHVDMVRAWRSPGSTLKPFLYGLAIDDGLIHSESLLVDAPQSFGDYRPGNFDAAFNGPVSVATALRLSLNVPAVDVLDRLGPARFSARLAHAGIELHWPRGASPNLAMILGGTGARLEDLVGAYAALNRDGLAGHVRYRPDEAGSERRLLSPGAAWIVREILEGNPRPGTAVDTFDASRRARVAWKTGTSYGFRDAWALGSTRSYTVGVWVGRPDGTPLPGQYGAVTALPLLFEVINTLPSPRGDAAPSPPPDTVAQVDICWPLGLPPDPRAPELCQQRHAAWTLQGVVPPTFAERGARLWSAGEVRFDVDAGSGERLSAQCARDHERRAARIARWPALASPWLTRAQRTASRLPPLAADCVDDGREGSEALSIEGINHRATLATAPGGRGGLRLFVRAVGSDTRIRWLLDGHLIGESQGSGRFEHDFGEPGAHTLTALADSGAWASVDFRVLR</sequence>
<dbReference type="InterPro" id="IPR012338">
    <property type="entry name" value="Beta-lactam/transpept-like"/>
</dbReference>
<gene>
    <name evidence="15" type="primary">pbpC</name>
    <name evidence="15" type="ORF">FKV24_005395</name>
</gene>
<dbReference type="PANTHER" id="PTHR32282:SF15">
    <property type="entry name" value="PENICILLIN-BINDING PROTEIN 1C"/>
    <property type="match status" value="1"/>
</dbReference>
<comment type="similarity">
    <text evidence="3">In the N-terminal section; belongs to the glycosyltransferase 51 family.</text>
</comment>
<keyword evidence="5" id="KW-0645">Protease</keyword>
<evidence type="ECO:0000259" key="13">
    <source>
        <dbReference type="Pfam" id="PF00912"/>
    </source>
</evidence>
<dbReference type="SUPFAM" id="SSF53955">
    <property type="entry name" value="Lysozyme-like"/>
    <property type="match status" value="1"/>
</dbReference>
<keyword evidence="4" id="KW-0121">Carboxypeptidase</keyword>
<keyword evidence="8" id="KW-0378">Hydrolase</keyword>
<evidence type="ECO:0000256" key="10">
    <source>
        <dbReference type="ARBA" id="ARBA00044770"/>
    </source>
</evidence>
<dbReference type="Gene3D" id="3.40.710.10">
    <property type="entry name" value="DD-peptidase/beta-lactamase superfamily"/>
    <property type="match status" value="1"/>
</dbReference>
<comment type="pathway">
    <text evidence="1">Cell wall biogenesis; peptidoglycan biosynthesis.</text>
</comment>
<dbReference type="GO" id="GO:0008658">
    <property type="term" value="F:penicillin binding"/>
    <property type="evidence" value="ECO:0007669"/>
    <property type="project" value="InterPro"/>
</dbReference>
<dbReference type="InterPro" id="IPR036950">
    <property type="entry name" value="PBP_transglycosylase"/>
</dbReference>
<dbReference type="InterPro" id="IPR009647">
    <property type="entry name" value="PBP_C"/>
</dbReference>
<dbReference type="InterPro" id="IPR050396">
    <property type="entry name" value="Glycosyltr_51/Transpeptidase"/>
</dbReference>
<dbReference type="Proteomes" id="UP000320431">
    <property type="component" value="Unassembled WGS sequence"/>
</dbReference>
<dbReference type="GO" id="GO:0008955">
    <property type="term" value="F:peptidoglycan glycosyltransferase activity"/>
    <property type="evidence" value="ECO:0007669"/>
    <property type="project" value="UniProtKB-EC"/>
</dbReference>
<dbReference type="PANTHER" id="PTHR32282">
    <property type="entry name" value="BINDING PROTEIN TRANSPEPTIDASE, PUTATIVE-RELATED"/>
    <property type="match status" value="1"/>
</dbReference>
<dbReference type="InterPro" id="IPR011815">
    <property type="entry name" value="PBP_1c"/>
</dbReference>
<feature type="domain" description="Glycosyl transferase family 51" evidence="13">
    <location>
        <begin position="62"/>
        <end position="238"/>
    </location>
</feature>
<dbReference type="FunFam" id="3.40.710.10:FF:000021">
    <property type="entry name" value="Penicillin-binding protein 1C"/>
    <property type="match status" value="1"/>
</dbReference>
<dbReference type="GO" id="GO:0004180">
    <property type="term" value="F:carboxypeptidase activity"/>
    <property type="evidence" value="ECO:0007669"/>
    <property type="project" value="UniProtKB-KW"/>
</dbReference>
<evidence type="ECO:0000256" key="6">
    <source>
        <dbReference type="ARBA" id="ARBA00022676"/>
    </source>
</evidence>
<dbReference type="InterPro" id="IPR001264">
    <property type="entry name" value="Glyco_trans_51"/>
</dbReference>
<name>A0A508AX39_9GAMM</name>
<evidence type="ECO:0000313" key="16">
    <source>
        <dbReference type="Proteomes" id="UP000320431"/>
    </source>
</evidence>
<dbReference type="GO" id="GO:0009252">
    <property type="term" value="P:peptidoglycan biosynthetic process"/>
    <property type="evidence" value="ECO:0007669"/>
    <property type="project" value="UniProtKB-UniPathway"/>
</dbReference>
<evidence type="ECO:0000256" key="9">
    <source>
        <dbReference type="ARBA" id="ARBA00023268"/>
    </source>
</evidence>
<evidence type="ECO:0000256" key="3">
    <source>
        <dbReference type="ARBA" id="ARBA00007739"/>
    </source>
</evidence>
<dbReference type="GO" id="GO:0030288">
    <property type="term" value="C:outer membrane-bounded periplasmic space"/>
    <property type="evidence" value="ECO:0007669"/>
    <property type="project" value="TreeGrafter"/>
</dbReference>
<comment type="similarity">
    <text evidence="2">In the C-terminal section; belongs to the transpeptidase family.</text>
</comment>
<keyword evidence="7" id="KW-0808">Transferase</keyword>
<evidence type="ECO:0000256" key="5">
    <source>
        <dbReference type="ARBA" id="ARBA00022670"/>
    </source>
</evidence>
<dbReference type="SUPFAM" id="SSF56601">
    <property type="entry name" value="beta-lactamase/transpeptidase-like"/>
    <property type="match status" value="1"/>
</dbReference>
<reference evidence="15 16" key="1">
    <citation type="submission" date="2019-10" db="EMBL/GenBank/DDBJ databases">
        <title>Lysobacter alkalisoli sp. nov., isolated from saline-alkaline soil.</title>
        <authorList>
            <person name="Sun J.-Q."/>
        </authorList>
    </citation>
    <scope>NUCLEOTIDE SEQUENCE [LARGE SCALE GENOMIC DNA]</scope>
    <source>
        <strain evidence="15 16">KCTC 42381</strain>
    </source>
</reference>
<evidence type="ECO:0000256" key="2">
    <source>
        <dbReference type="ARBA" id="ARBA00007090"/>
    </source>
</evidence>
<feature type="domain" description="Penicillin-binding C-terminal" evidence="14">
    <location>
        <begin position="708"/>
        <end position="791"/>
    </location>
</feature>
<evidence type="ECO:0000256" key="1">
    <source>
        <dbReference type="ARBA" id="ARBA00004752"/>
    </source>
</evidence>
<dbReference type="UniPathway" id="UPA00219"/>
<dbReference type="InterPro" id="IPR001460">
    <property type="entry name" value="PCN-bd_Tpept"/>
</dbReference>
<evidence type="ECO:0000313" key="15">
    <source>
        <dbReference type="EMBL" id="KAB8194990.1"/>
    </source>
</evidence>
<dbReference type="InterPro" id="IPR023346">
    <property type="entry name" value="Lysozyme-like_dom_sf"/>
</dbReference>
<accession>A0A508AX39</accession>
<evidence type="ECO:0000256" key="7">
    <source>
        <dbReference type="ARBA" id="ARBA00022679"/>
    </source>
</evidence>
<dbReference type="EC" id="2.4.99.28" evidence="10"/>
<dbReference type="RefSeq" id="WP_141481647.1">
    <property type="nucleotide sequence ID" value="NZ_VICD02000075.1"/>
</dbReference>
<feature type="domain" description="Penicillin-binding protein transpeptidase" evidence="12">
    <location>
        <begin position="316"/>
        <end position="535"/>
    </location>
</feature>
<dbReference type="GO" id="GO:0006508">
    <property type="term" value="P:proteolysis"/>
    <property type="evidence" value="ECO:0007669"/>
    <property type="project" value="UniProtKB-KW"/>
</dbReference>
<organism evidence="15 16">
    <name type="scientific">Marilutibacter maris</name>
    <dbReference type="NCBI Taxonomy" id="1605891"/>
    <lineage>
        <taxon>Bacteria</taxon>
        <taxon>Pseudomonadati</taxon>
        <taxon>Pseudomonadota</taxon>
        <taxon>Gammaproteobacteria</taxon>
        <taxon>Lysobacterales</taxon>
        <taxon>Lysobacteraceae</taxon>
        <taxon>Marilutibacter</taxon>
    </lineage>
</organism>
<keyword evidence="6" id="KW-0328">Glycosyltransferase</keyword>
<dbReference type="Pfam" id="PF00905">
    <property type="entry name" value="Transpeptidase"/>
    <property type="match status" value="1"/>
</dbReference>